<dbReference type="Proteomes" id="UP001243330">
    <property type="component" value="Unassembled WGS sequence"/>
</dbReference>
<protein>
    <submittedName>
        <fullName evidence="2">Uncharacterized protein</fullName>
    </submittedName>
</protein>
<feature type="region of interest" description="Disordered" evidence="1">
    <location>
        <begin position="62"/>
        <end position="135"/>
    </location>
</feature>
<accession>A0AAD9A9T0</accession>
<evidence type="ECO:0000313" key="3">
    <source>
        <dbReference type="Proteomes" id="UP001243330"/>
    </source>
</evidence>
<proteinExistence type="predicted"/>
<dbReference type="PANTHER" id="PTHR40462">
    <property type="entry name" value="CHROMOSOME 1, WHOLE GENOME SHOTGUN SEQUENCE"/>
    <property type="match status" value="1"/>
</dbReference>
<comment type="caution">
    <text evidence="2">The sequence shown here is derived from an EMBL/GenBank/DDBJ whole genome shotgun (WGS) entry which is preliminary data.</text>
</comment>
<organism evidence="2 3">
    <name type="scientific">Colletotrichum chrysophilum</name>
    <dbReference type="NCBI Taxonomy" id="1836956"/>
    <lineage>
        <taxon>Eukaryota</taxon>
        <taxon>Fungi</taxon>
        <taxon>Dikarya</taxon>
        <taxon>Ascomycota</taxon>
        <taxon>Pezizomycotina</taxon>
        <taxon>Sordariomycetes</taxon>
        <taxon>Hypocreomycetidae</taxon>
        <taxon>Glomerellales</taxon>
        <taxon>Glomerellaceae</taxon>
        <taxon>Colletotrichum</taxon>
        <taxon>Colletotrichum gloeosporioides species complex</taxon>
    </lineage>
</organism>
<name>A0AAD9A9T0_9PEZI</name>
<dbReference type="AlphaFoldDB" id="A0AAD9A9T0"/>
<keyword evidence="3" id="KW-1185">Reference proteome</keyword>
<dbReference type="EMBL" id="JAQOWY010000325">
    <property type="protein sequence ID" value="KAK1844116.1"/>
    <property type="molecule type" value="Genomic_DNA"/>
</dbReference>
<feature type="compositionally biased region" description="Basic and acidic residues" evidence="1">
    <location>
        <begin position="96"/>
        <end position="113"/>
    </location>
</feature>
<evidence type="ECO:0000313" key="2">
    <source>
        <dbReference type="EMBL" id="KAK1844116.1"/>
    </source>
</evidence>
<gene>
    <name evidence="2" type="ORF">CCHR01_13265</name>
</gene>
<sequence length="163" mass="17830">MSDCLSLSCDPSLVQVAKPSRLSSIDFSLCIQLDFNPASDTNHIVVFAYNIITMDFVNKLTGNKDDSSSSQAQQQPEKKESGGFMDKINGMAGGGRESEKQEDGLDKAVDMFQEKVLGQGAQDNESAAEQAKDEQISDFIRGQYKNTTGKDFPIADKDKKYGL</sequence>
<reference evidence="2" key="1">
    <citation type="submission" date="2023-01" db="EMBL/GenBank/DDBJ databases">
        <title>Colletotrichum chrysophilum M932 genome sequence.</title>
        <authorList>
            <person name="Baroncelli R."/>
        </authorList>
    </citation>
    <scope>NUCLEOTIDE SEQUENCE</scope>
    <source>
        <strain evidence="2">M932</strain>
    </source>
</reference>
<dbReference type="PANTHER" id="PTHR40462:SF1">
    <property type="entry name" value="EXPRESSED PROTEIN"/>
    <property type="match status" value="1"/>
</dbReference>
<evidence type="ECO:0000256" key="1">
    <source>
        <dbReference type="SAM" id="MobiDB-lite"/>
    </source>
</evidence>